<reference evidence="3 4" key="1">
    <citation type="journal article" date="2018" name="Sci. Rep.">
        <title>Raphidocelis subcapitata (=Pseudokirchneriella subcapitata) provides an insight into genome evolution and environmental adaptations in the Sphaeropleales.</title>
        <authorList>
            <person name="Suzuki S."/>
            <person name="Yamaguchi H."/>
            <person name="Nakajima N."/>
            <person name="Kawachi M."/>
        </authorList>
    </citation>
    <scope>NUCLEOTIDE SEQUENCE [LARGE SCALE GENOMIC DNA]</scope>
    <source>
        <strain evidence="3 4">NIES-35</strain>
    </source>
</reference>
<evidence type="ECO:0000256" key="2">
    <source>
        <dbReference type="SAM" id="SignalP"/>
    </source>
</evidence>
<sequence>MARRGAALPTIFALGLLLLAGDAAAQPLASRVGGMLLTLTSAINTVRDFRNTTRAGRTAKRGDAAPAELLLAPQPVSADPFSVRVLKVEGSGGPIYEWSAATTASPPNVSVPLTGTANVTFTTRYRRTLGGFSAYALAGALEVRNTRSEHVQLEGPVKVLVTLRRPSAVTTGPQVVETTHYAACGAKGGRLTVPARRGAGRTGVLRCTFEAVLPQAALMMEAAEAALAAAAANASSPVPSSPLLPDVTVVASARAATLAVSAEEVPYASAAAASAPYRATFSIPDRSCVSVSESLTGALAKYAMPLSGSELPKGSRTICGAATVAYSARLGGFDTSACGEHKLTNGASSADVGSPAATVLINVSGCNRTSAFGRPDVAIAKLTAARLLNHTWSADTAALPVNERRANASAVADPRSLQLLPGAASTANFTLSLVKSPAADLGNFLMGDITITSRSLVPDVLQGVRIAITTAAPFQERAAEGEEDEEAEAEPEADAGPAPADAEPAAPAAPAALPANGTEPAAAAANGTAPAAAAAPANATAPAAAPANATAPAAAAPANGTVVAAAVRDAKKAEKKAPKAPATVTTFVDVHCPGTVVIPGLGGLKCTFSIPWNGERVGTVQAQVRSVAAAAFDVTSGTPKAFDFGSPSPVELGACVSVERSYVGETALNQTARPMATLVSGVDALLGSLRVNLTRIGLAKPSFAELLGVSDGPVPPARRLLAEAAAAEAARAALPFLHPAKVSAGAAPPAPGARGGPLTVCGNESISWSEQFAGAPVESCGELYNALSTLTVAPNGTALGAQPALRANTSLPVVVTGCSLRPAVKLLAVRAANVKSYAWSVSAKAQDKGLDLSVASGKPVVARYTVTYNRTESVGNYTLEPAIVLLNPYAKAVPVFSVTATVKVPGRPDASARLRCKGAGANGGLVLPPAPAGGAPVPVGCVGTIALPGPVAGAIVVAADTKEGPVESPPAPFDARNAEVVVSDRMRCIVLDAGFSASAPSGPPVLAPTYTTPSAPKARQQLCEPRKFVFTAAFGPYAGPNAPCGSFAARYVASIAGAKRTAVASTPITVHSCRA</sequence>
<feature type="region of interest" description="Disordered" evidence="1">
    <location>
        <begin position="474"/>
        <end position="524"/>
    </location>
</feature>
<feature type="chain" id="PRO_5016177411" evidence="2">
    <location>
        <begin position="26"/>
        <end position="1075"/>
    </location>
</feature>
<dbReference type="OrthoDB" id="10551658at2759"/>
<comment type="caution">
    <text evidence="3">The sequence shown here is derived from an EMBL/GenBank/DDBJ whole genome shotgun (WGS) entry which is preliminary data.</text>
</comment>
<dbReference type="STRING" id="307507.A0A2V0NVH5"/>
<dbReference type="AlphaFoldDB" id="A0A2V0NVH5"/>
<keyword evidence="2" id="KW-0732">Signal</keyword>
<feature type="signal peptide" evidence="2">
    <location>
        <begin position="1"/>
        <end position="25"/>
    </location>
</feature>
<evidence type="ECO:0000313" key="3">
    <source>
        <dbReference type="EMBL" id="GBF91636.1"/>
    </source>
</evidence>
<dbReference type="Proteomes" id="UP000247498">
    <property type="component" value="Unassembled WGS sequence"/>
</dbReference>
<dbReference type="InParanoid" id="A0A2V0NVH5"/>
<organism evidence="3 4">
    <name type="scientific">Raphidocelis subcapitata</name>
    <dbReference type="NCBI Taxonomy" id="307507"/>
    <lineage>
        <taxon>Eukaryota</taxon>
        <taxon>Viridiplantae</taxon>
        <taxon>Chlorophyta</taxon>
        <taxon>core chlorophytes</taxon>
        <taxon>Chlorophyceae</taxon>
        <taxon>CS clade</taxon>
        <taxon>Sphaeropleales</taxon>
        <taxon>Selenastraceae</taxon>
        <taxon>Raphidocelis</taxon>
    </lineage>
</organism>
<proteinExistence type="predicted"/>
<evidence type="ECO:0000256" key="1">
    <source>
        <dbReference type="SAM" id="MobiDB-lite"/>
    </source>
</evidence>
<feature type="compositionally biased region" description="Low complexity" evidence="1">
    <location>
        <begin position="494"/>
        <end position="524"/>
    </location>
</feature>
<evidence type="ECO:0000313" key="4">
    <source>
        <dbReference type="Proteomes" id="UP000247498"/>
    </source>
</evidence>
<feature type="compositionally biased region" description="Acidic residues" evidence="1">
    <location>
        <begin position="481"/>
        <end position="493"/>
    </location>
</feature>
<keyword evidence="4" id="KW-1185">Reference proteome</keyword>
<name>A0A2V0NVH5_9CHLO</name>
<dbReference type="EMBL" id="BDRX01000026">
    <property type="protein sequence ID" value="GBF91636.1"/>
    <property type="molecule type" value="Genomic_DNA"/>
</dbReference>
<gene>
    <name evidence="3" type="ORF">Rsub_03940</name>
</gene>
<accession>A0A2V0NVH5</accession>
<protein>
    <submittedName>
        <fullName evidence="3">Uncharacterized protein</fullName>
    </submittedName>
</protein>